<accession>A0A8J6FVW2</accession>
<organism evidence="2 3">
    <name type="scientific">Eleutherodactylus coqui</name>
    <name type="common">Puerto Rican coqui</name>
    <dbReference type="NCBI Taxonomy" id="57060"/>
    <lineage>
        <taxon>Eukaryota</taxon>
        <taxon>Metazoa</taxon>
        <taxon>Chordata</taxon>
        <taxon>Craniata</taxon>
        <taxon>Vertebrata</taxon>
        <taxon>Euteleostomi</taxon>
        <taxon>Amphibia</taxon>
        <taxon>Batrachia</taxon>
        <taxon>Anura</taxon>
        <taxon>Neobatrachia</taxon>
        <taxon>Hyloidea</taxon>
        <taxon>Eleutherodactylidae</taxon>
        <taxon>Eleutherodactylinae</taxon>
        <taxon>Eleutherodactylus</taxon>
        <taxon>Eleutherodactylus</taxon>
    </lineage>
</organism>
<keyword evidence="1" id="KW-0472">Membrane</keyword>
<keyword evidence="3" id="KW-1185">Reference proteome</keyword>
<keyword evidence="1" id="KW-0812">Transmembrane</keyword>
<evidence type="ECO:0000313" key="2">
    <source>
        <dbReference type="EMBL" id="KAG9493930.1"/>
    </source>
</evidence>
<dbReference type="AlphaFoldDB" id="A0A8J6FVW2"/>
<protein>
    <submittedName>
        <fullName evidence="2">Uncharacterized protein</fullName>
    </submittedName>
</protein>
<feature type="transmembrane region" description="Helical" evidence="1">
    <location>
        <begin position="20"/>
        <end position="40"/>
    </location>
</feature>
<proteinExistence type="predicted"/>
<sequence>MDIMLTEHYYSTNLEKLIHFNLISESTIFYVLNCVLGIILKVSSPYWTTQSTYVNNFSPFSFKPEIFRTEITNRNVISSKYNTECAADSSK</sequence>
<keyword evidence="1" id="KW-1133">Transmembrane helix</keyword>
<comment type="caution">
    <text evidence="2">The sequence shown here is derived from an EMBL/GenBank/DDBJ whole genome shotgun (WGS) entry which is preliminary data.</text>
</comment>
<dbReference type="Proteomes" id="UP000770717">
    <property type="component" value="Unassembled WGS sequence"/>
</dbReference>
<name>A0A8J6FVW2_ELECQ</name>
<evidence type="ECO:0000256" key="1">
    <source>
        <dbReference type="SAM" id="Phobius"/>
    </source>
</evidence>
<reference evidence="2" key="1">
    <citation type="thesis" date="2020" institute="ProQuest LLC" country="789 East Eisenhower Parkway, Ann Arbor, MI, USA">
        <title>Comparative Genomics and Chromosome Evolution.</title>
        <authorList>
            <person name="Mudd A.B."/>
        </authorList>
    </citation>
    <scope>NUCLEOTIDE SEQUENCE</scope>
    <source>
        <strain evidence="2">HN-11 Male</strain>
        <tissue evidence="2">Kidney and liver</tissue>
    </source>
</reference>
<gene>
    <name evidence="2" type="ORF">GDO78_001674</name>
</gene>
<dbReference type="EMBL" id="WNTK01000001">
    <property type="protein sequence ID" value="KAG9493930.1"/>
    <property type="molecule type" value="Genomic_DNA"/>
</dbReference>
<evidence type="ECO:0000313" key="3">
    <source>
        <dbReference type="Proteomes" id="UP000770717"/>
    </source>
</evidence>